<dbReference type="InterPro" id="IPR009008">
    <property type="entry name" value="Val/Leu/Ile-tRNA-synth_edit"/>
</dbReference>
<evidence type="ECO:0000256" key="1">
    <source>
        <dbReference type="ARBA" id="ARBA00006887"/>
    </source>
</evidence>
<dbReference type="KEGG" id="mcr:MCFN_01195"/>
<feature type="domain" description="Methionyl/Valyl/Leucyl/Isoleucyl-tRNA synthetase anticodon-binding" evidence="12">
    <location>
        <begin position="675"/>
        <end position="822"/>
    </location>
</feature>
<dbReference type="CDD" id="cd07960">
    <property type="entry name" value="Anticodon_Ia_Ile_BEm"/>
    <property type="match status" value="1"/>
</dbReference>
<evidence type="ECO:0000256" key="3">
    <source>
        <dbReference type="ARBA" id="ARBA00022598"/>
    </source>
</evidence>
<evidence type="ECO:0000313" key="13">
    <source>
        <dbReference type="EMBL" id="AIA29387.1"/>
    </source>
</evidence>
<sequence length="892" mass="102983">MAEKNYKDTLNMPQTNFEMRANLVKKEPEFRELWLQNEIYKKVLAKNKANTPFILHDGPPYANGNLHIGHSLNKILKDIVIRYKSMNGFYTPYIPGWDTHGLPIEHKMLQEAKLNKNELTPLELRRKAREYALSQVEVQKEQFKQMQLLSDFEQYYVTLSPGFVAQQLRLFKKMVLDGLVYKGLKPVYWSPSSQSALAEAEVEYKDIDSPSIFVAFEIEEPGSERIKKGDYLIIWTTTPWTLLANSAVAIGESFEYSIVEKGAKRYIIATELVEKVTDQFNWTNFHVVENLKASEIVGSKYISPLNKNISPVVIGHHVSLETGTGLVHIAPMFGEDDFLIGNKYDLNKIMHISDDGKINELGGEYAGQYYSKADNLIIEQLKLLDLLILAGKINHSYPHDWRTHKPIIFRGTPQWFVSIDKIKDRIIGSLENVSTYPEWAKKRLSNMIINHNDWTISRQRTWGVPLIIFYDQDNKPIFDEKIFDHVINLIEIEGPDIWWEKTADELLPKPYQGKGFSKETDIMDVWFDSGSTSFAVEIDPQVNAPYDLYLEGSDQYRGWFNSSLINSVALRGVAPYKKLVSHGFVLDGKGEKMSKSKGNTIDPLKVIQKHGADILRFWVANSEYTNDVSISDSILEQNADSYRKIRNTIKFILGNLEGFEYDESLPRKGVHQFIKEQLELVRSNVLKAFDEFKFLNGIKLINNYVIELSSFYLNITKDILYVEEFNSINRRMTLTNFYEIVEFLITILAPIIPTTCDDAYRYFNKKDKQISVHLDTITRERSVNMSIINEWEEFFELRDEVNLAIEKAIKEGLIRRSNEVKLTLKPKSDFIASLDLKQLLMVGIVAYGEEFKLETFESLKCQRCWNHFLPAQIIDDLCPLCTKVLKSGDKNE</sequence>
<dbReference type="GO" id="GO:0004822">
    <property type="term" value="F:isoleucine-tRNA ligase activity"/>
    <property type="evidence" value="ECO:0007669"/>
    <property type="project" value="UniProtKB-UniRule"/>
</dbReference>
<dbReference type="GO" id="GO:0005829">
    <property type="term" value="C:cytosol"/>
    <property type="evidence" value="ECO:0007669"/>
    <property type="project" value="TreeGrafter"/>
</dbReference>
<evidence type="ECO:0000259" key="12">
    <source>
        <dbReference type="Pfam" id="PF08264"/>
    </source>
</evidence>
<comment type="domain">
    <text evidence="10">IleRS has two distinct active sites: one for aminoacylation and one for editing. The misactivated valine is translocated from the active site to the editing site, which sterically excludes the correctly activated isoleucine. The single editing site contains two valyl binding pockets, one specific for each substrate (Val-AMP or Val-tRNA(Ile)).</text>
</comment>
<feature type="domain" description="Aminoacyl-tRNA synthetase class Ia" evidence="11">
    <location>
        <begin position="32"/>
        <end position="631"/>
    </location>
</feature>
<dbReference type="GO" id="GO:0000049">
    <property type="term" value="F:tRNA binding"/>
    <property type="evidence" value="ECO:0007669"/>
    <property type="project" value="InterPro"/>
</dbReference>
<dbReference type="CDD" id="cd00818">
    <property type="entry name" value="IleRS_core"/>
    <property type="match status" value="1"/>
</dbReference>
<dbReference type="SUPFAM" id="SSF52374">
    <property type="entry name" value="Nucleotidylyl transferase"/>
    <property type="match status" value="1"/>
</dbReference>
<dbReference type="InterPro" id="IPR050081">
    <property type="entry name" value="Ile-tRNA_ligase"/>
</dbReference>
<dbReference type="InterPro" id="IPR014729">
    <property type="entry name" value="Rossmann-like_a/b/a_fold"/>
</dbReference>
<dbReference type="GO" id="GO:0006428">
    <property type="term" value="P:isoleucyl-tRNA aminoacylation"/>
    <property type="evidence" value="ECO:0007669"/>
    <property type="project" value="UniProtKB-UniRule"/>
</dbReference>
<dbReference type="eggNOG" id="COG0060">
    <property type="taxonomic scope" value="Bacteria"/>
</dbReference>
<feature type="binding site" evidence="10">
    <location>
        <position position="551"/>
    </location>
    <ligand>
        <name>L-isoleucyl-5'-AMP</name>
        <dbReference type="ChEBI" id="CHEBI:178002"/>
    </ligand>
</feature>
<gene>
    <name evidence="10 13" type="primary">ileS</name>
    <name evidence="13" type="ORF">MCFN_01195</name>
</gene>
<evidence type="ECO:0000256" key="10">
    <source>
        <dbReference type="HAMAP-Rule" id="MF_02002"/>
    </source>
</evidence>
<dbReference type="NCBIfam" id="TIGR00392">
    <property type="entry name" value="ileS"/>
    <property type="match status" value="1"/>
</dbReference>
<evidence type="ECO:0000256" key="5">
    <source>
        <dbReference type="ARBA" id="ARBA00022840"/>
    </source>
</evidence>
<comment type="function">
    <text evidence="8 10">Catalyzes the attachment of isoleucine to tRNA(Ile). As IleRS can inadvertently accommodate and process structurally similar amino acids such as valine, to avoid such errors it has two additional distinct tRNA(Ile)-dependent editing activities. One activity is designated as 'pretransfer' editing and involves the hydrolysis of activated Val-AMP. The other activity is designated 'posttransfer' editing and involves deacylation of mischarged Val-tRNA(Ile).</text>
</comment>
<dbReference type="InterPro" id="IPR009080">
    <property type="entry name" value="tRNAsynth_Ia_anticodon-bd"/>
</dbReference>
<comment type="catalytic activity">
    <reaction evidence="9 10">
        <text>tRNA(Ile) + L-isoleucine + ATP = L-isoleucyl-tRNA(Ile) + AMP + diphosphate</text>
        <dbReference type="Rhea" id="RHEA:11060"/>
        <dbReference type="Rhea" id="RHEA-COMP:9666"/>
        <dbReference type="Rhea" id="RHEA-COMP:9695"/>
        <dbReference type="ChEBI" id="CHEBI:30616"/>
        <dbReference type="ChEBI" id="CHEBI:33019"/>
        <dbReference type="ChEBI" id="CHEBI:58045"/>
        <dbReference type="ChEBI" id="CHEBI:78442"/>
        <dbReference type="ChEBI" id="CHEBI:78528"/>
        <dbReference type="ChEBI" id="CHEBI:456215"/>
        <dbReference type="EC" id="6.1.1.5"/>
    </reaction>
</comment>
<feature type="short sequence motif" description="'KMSKS' region" evidence="10">
    <location>
        <begin position="592"/>
        <end position="596"/>
    </location>
</feature>
<keyword evidence="10" id="KW-0479">Metal-binding</keyword>
<accession>A0A059XVW9</accession>
<dbReference type="InterPro" id="IPR033708">
    <property type="entry name" value="Anticodon_Ile_BEm"/>
</dbReference>
<evidence type="ECO:0000256" key="8">
    <source>
        <dbReference type="ARBA" id="ARBA00025217"/>
    </source>
</evidence>
<keyword evidence="5 10" id="KW-0067">ATP-binding</keyword>
<reference evidence="13 14" key="1">
    <citation type="journal article" date="2014" name="Genome Announc.">
        <title>Complete Genome Sequence of the Bovine Mastitis Pathogen Mycoplasma californicum Strain ST-6T (ATCC 33461T).</title>
        <authorList>
            <person name="Calcutt M.J."/>
            <person name="Foecking M.F."/>
            <person name="Fox L.K."/>
        </authorList>
    </citation>
    <scope>NUCLEOTIDE SEQUENCE [LARGE SCALE GENOMIC DNA]</scope>
    <source>
        <strain evidence="13 14">ST-6</strain>
    </source>
</reference>
<comment type="subcellular location">
    <subcellularLocation>
        <location evidence="10">Cytoplasm</location>
    </subcellularLocation>
</comment>
<dbReference type="FunFam" id="3.40.50.620:FF:000152">
    <property type="entry name" value="Isoleucine--tRNA ligase"/>
    <property type="match status" value="1"/>
</dbReference>
<protein>
    <recommendedName>
        <fullName evidence="10">Isoleucine--tRNA ligase</fullName>
        <ecNumber evidence="10">6.1.1.5</ecNumber>
    </recommendedName>
    <alternativeName>
        <fullName evidence="10">Isoleucyl-tRNA synthetase</fullName>
        <shortName evidence="10">IleRS</shortName>
    </alternativeName>
</protein>
<dbReference type="RefSeq" id="WP_038561375.1">
    <property type="nucleotide sequence ID" value="NZ_CP007521.1"/>
</dbReference>
<evidence type="ECO:0000313" key="14">
    <source>
        <dbReference type="Proteomes" id="UP000027088"/>
    </source>
</evidence>
<keyword evidence="10" id="KW-0862">Zinc</keyword>
<dbReference type="Pfam" id="PF00133">
    <property type="entry name" value="tRNA-synt_1"/>
    <property type="match status" value="1"/>
</dbReference>
<dbReference type="GO" id="GO:0008270">
    <property type="term" value="F:zinc ion binding"/>
    <property type="evidence" value="ECO:0007669"/>
    <property type="project" value="UniProtKB-UniRule"/>
</dbReference>
<evidence type="ECO:0000256" key="4">
    <source>
        <dbReference type="ARBA" id="ARBA00022741"/>
    </source>
</evidence>
<keyword evidence="14" id="KW-1185">Reference proteome</keyword>
<comment type="subunit">
    <text evidence="10">Monomer.</text>
</comment>
<organism evidence="13 14">
    <name type="scientific">Mycoplasmopsis californica</name>
    <dbReference type="NCBI Taxonomy" id="2113"/>
    <lineage>
        <taxon>Bacteria</taxon>
        <taxon>Bacillati</taxon>
        <taxon>Mycoplasmatota</taxon>
        <taxon>Mycoplasmoidales</taxon>
        <taxon>Metamycoplasmataceae</taxon>
        <taxon>Mycoplasmopsis</taxon>
    </lineage>
</organism>
<dbReference type="InterPro" id="IPR013155">
    <property type="entry name" value="M/V/L/I-tRNA-synth_anticd-bd"/>
</dbReference>
<keyword evidence="3 10" id="KW-0436">Ligase</keyword>
<dbReference type="PROSITE" id="PS00178">
    <property type="entry name" value="AA_TRNA_LIGASE_I"/>
    <property type="match status" value="1"/>
</dbReference>
<keyword evidence="7 10" id="KW-0030">Aminoacyl-tRNA synthetase</keyword>
<dbReference type="Gene3D" id="3.40.50.620">
    <property type="entry name" value="HUPs"/>
    <property type="match status" value="2"/>
</dbReference>
<evidence type="ECO:0000256" key="7">
    <source>
        <dbReference type="ARBA" id="ARBA00023146"/>
    </source>
</evidence>
<dbReference type="GO" id="GO:0005524">
    <property type="term" value="F:ATP binding"/>
    <property type="evidence" value="ECO:0007669"/>
    <property type="project" value="UniProtKB-UniRule"/>
</dbReference>
<dbReference type="AlphaFoldDB" id="A0A059XVW9"/>
<comment type="cofactor">
    <cofactor evidence="10">
        <name>Zn(2+)</name>
        <dbReference type="ChEBI" id="CHEBI:29105"/>
    </cofactor>
    <text evidence="10">Binds 1 zinc ion per subunit.</text>
</comment>
<dbReference type="Gene3D" id="1.10.10.830">
    <property type="entry name" value="Ile-tRNA synthetase CP2 domain-like"/>
    <property type="match status" value="1"/>
</dbReference>
<feature type="binding site" evidence="10">
    <location>
        <position position="595"/>
    </location>
    <ligand>
        <name>ATP</name>
        <dbReference type="ChEBI" id="CHEBI:30616"/>
    </ligand>
</feature>
<dbReference type="InterPro" id="IPR023585">
    <property type="entry name" value="Ile-tRNA-ligase_type1"/>
</dbReference>
<dbReference type="InterPro" id="IPR001412">
    <property type="entry name" value="aa-tRNA-synth_I_CS"/>
</dbReference>
<proteinExistence type="inferred from homology"/>
<feature type="binding site" evidence="10">
    <location>
        <position position="861"/>
    </location>
    <ligand>
        <name>Zn(2+)</name>
        <dbReference type="ChEBI" id="CHEBI:29105"/>
    </ligand>
</feature>
<dbReference type="Gene3D" id="1.10.730.20">
    <property type="match status" value="1"/>
</dbReference>
<feature type="binding site" evidence="10">
    <location>
        <position position="864"/>
    </location>
    <ligand>
        <name>Zn(2+)</name>
        <dbReference type="ChEBI" id="CHEBI:29105"/>
    </ligand>
</feature>
<dbReference type="HAMAP" id="MF_02002">
    <property type="entry name" value="Ile_tRNA_synth_type1"/>
    <property type="match status" value="1"/>
</dbReference>
<dbReference type="Proteomes" id="UP000027088">
    <property type="component" value="Chromosome"/>
</dbReference>
<dbReference type="Pfam" id="PF08264">
    <property type="entry name" value="Anticodon_1"/>
    <property type="match status" value="1"/>
</dbReference>
<evidence type="ECO:0000256" key="9">
    <source>
        <dbReference type="ARBA" id="ARBA00048359"/>
    </source>
</evidence>
<keyword evidence="6 10" id="KW-0648">Protein biosynthesis</keyword>
<comment type="similarity">
    <text evidence="1 10">Belongs to the class-I aminoacyl-tRNA synthetase family. IleS type 1 subfamily.</text>
</comment>
<dbReference type="SUPFAM" id="SSF50677">
    <property type="entry name" value="ValRS/IleRS/LeuRS editing domain"/>
    <property type="match status" value="1"/>
</dbReference>
<feature type="binding site" evidence="10">
    <location>
        <position position="878"/>
    </location>
    <ligand>
        <name>Zn(2+)</name>
        <dbReference type="ChEBI" id="CHEBI:29105"/>
    </ligand>
</feature>
<evidence type="ECO:0000256" key="2">
    <source>
        <dbReference type="ARBA" id="ARBA00022490"/>
    </source>
</evidence>
<evidence type="ECO:0000259" key="11">
    <source>
        <dbReference type="Pfam" id="PF00133"/>
    </source>
</evidence>
<name>A0A059XVW9_9BACT</name>
<dbReference type="InterPro" id="IPR002301">
    <property type="entry name" value="Ile-tRNA-ligase"/>
</dbReference>
<dbReference type="EC" id="6.1.1.5" evidence="10"/>
<dbReference type="InterPro" id="IPR002300">
    <property type="entry name" value="aa-tRNA-synth_Ia"/>
</dbReference>
<dbReference type="GO" id="GO:0002161">
    <property type="term" value="F:aminoacyl-tRNA deacylase activity"/>
    <property type="evidence" value="ECO:0007669"/>
    <property type="project" value="InterPro"/>
</dbReference>
<feature type="binding site" evidence="10">
    <location>
        <position position="881"/>
    </location>
    <ligand>
        <name>Zn(2+)</name>
        <dbReference type="ChEBI" id="CHEBI:29105"/>
    </ligand>
</feature>
<feature type="short sequence motif" description="'HIGH' region" evidence="10">
    <location>
        <begin position="60"/>
        <end position="70"/>
    </location>
</feature>
<dbReference type="SUPFAM" id="SSF47323">
    <property type="entry name" value="Anticodon-binding domain of a subclass of class I aminoacyl-tRNA synthetases"/>
    <property type="match status" value="1"/>
</dbReference>
<keyword evidence="2 10" id="KW-0963">Cytoplasm</keyword>
<dbReference type="PRINTS" id="PR00984">
    <property type="entry name" value="TRNASYNTHILE"/>
</dbReference>
<keyword evidence="4 10" id="KW-0547">Nucleotide-binding</keyword>
<dbReference type="EMBL" id="CP007521">
    <property type="protein sequence ID" value="AIA29387.1"/>
    <property type="molecule type" value="Genomic_DNA"/>
</dbReference>
<dbReference type="PANTHER" id="PTHR42765:SF1">
    <property type="entry name" value="ISOLEUCINE--TRNA LIGASE, MITOCHONDRIAL"/>
    <property type="match status" value="1"/>
</dbReference>
<evidence type="ECO:0000256" key="6">
    <source>
        <dbReference type="ARBA" id="ARBA00022917"/>
    </source>
</evidence>
<dbReference type="PANTHER" id="PTHR42765">
    <property type="entry name" value="SOLEUCYL-TRNA SYNTHETASE"/>
    <property type="match status" value="1"/>
</dbReference>